<gene>
    <name evidence="2" type="ORF">FDV58_24845</name>
</gene>
<organism evidence="2 3">
    <name type="scientific">Bradyrhizobium elkanii</name>
    <dbReference type="NCBI Taxonomy" id="29448"/>
    <lineage>
        <taxon>Bacteria</taxon>
        <taxon>Pseudomonadati</taxon>
        <taxon>Pseudomonadota</taxon>
        <taxon>Alphaproteobacteria</taxon>
        <taxon>Hyphomicrobiales</taxon>
        <taxon>Nitrobacteraceae</taxon>
        <taxon>Bradyrhizobium</taxon>
    </lineage>
</organism>
<protein>
    <submittedName>
        <fullName evidence="2">Uncharacterized protein</fullName>
    </submittedName>
</protein>
<keyword evidence="1" id="KW-0472">Membrane</keyword>
<dbReference type="EMBL" id="SZZP01000015">
    <property type="protein sequence ID" value="TKV78932.1"/>
    <property type="molecule type" value="Genomic_DNA"/>
</dbReference>
<feature type="transmembrane region" description="Helical" evidence="1">
    <location>
        <begin position="78"/>
        <end position="98"/>
    </location>
</feature>
<comment type="caution">
    <text evidence="2">The sequence shown here is derived from an EMBL/GenBank/DDBJ whole genome shotgun (WGS) entry which is preliminary data.</text>
</comment>
<keyword evidence="1" id="KW-1133">Transmembrane helix</keyword>
<sequence length="152" mass="16725">MATLGEYGSLLQLGFGIGVGLSVFRAPLELIAKGLESDINAELGVVEMLHSEKARNLKIQLSDLKIDLSNKIDRLENLYVPYLIAAVITALVNWFLLWCASTSAGYPLSSNQEWALTFVAGPIYVVIGLVLWVWAQLLLLPLRGRLDALRKS</sequence>
<dbReference type="Proteomes" id="UP000305095">
    <property type="component" value="Unassembled WGS sequence"/>
</dbReference>
<dbReference type="RefSeq" id="WP_137480923.1">
    <property type="nucleotide sequence ID" value="NZ_SZZP01000015.1"/>
</dbReference>
<feature type="transmembrane region" description="Helical" evidence="1">
    <location>
        <begin position="118"/>
        <end position="142"/>
    </location>
</feature>
<proteinExistence type="predicted"/>
<name>A0A4U6RYY6_BRAEL</name>
<evidence type="ECO:0000256" key="1">
    <source>
        <dbReference type="SAM" id="Phobius"/>
    </source>
</evidence>
<evidence type="ECO:0000313" key="2">
    <source>
        <dbReference type="EMBL" id="TKV78932.1"/>
    </source>
</evidence>
<dbReference type="AlphaFoldDB" id="A0A4U6RYY6"/>
<keyword evidence="1" id="KW-0812">Transmembrane</keyword>
<evidence type="ECO:0000313" key="3">
    <source>
        <dbReference type="Proteomes" id="UP000305095"/>
    </source>
</evidence>
<accession>A0A4U6RYY6</accession>
<reference evidence="2 3" key="1">
    <citation type="submission" date="2019-05" db="EMBL/GenBank/DDBJ databases">
        <title>Draft Genome of Bradyrhizobium elkanii strain SEMIA 938, Used in Commercial Inoculants for Lupinus spp. in Brazil.</title>
        <authorList>
            <person name="Hungria M."/>
            <person name="Delamuta J.R.M."/>
            <person name="Ribeiro R.A."/>
            <person name="Nogueira M.A."/>
        </authorList>
    </citation>
    <scope>NUCLEOTIDE SEQUENCE [LARGE SCALE GENOMIC DNA]</scope>
    <source>
        <strain evidence="2 3">Semia 938</strain>
    </source>
</reference>